<dbReference type="OrthoDB" id="687305at2759"/>
<organism evidence="2 3">
    <name type="scientific">Cuscuta europaea</name>
    <name type="common">European dodder</name>
    <dbReference type="NCBI Taxonomy" id="41803"/>
    <lineage>
        <taxon>Eukaryota</taxon>
        <taxon>Viridiplantae</taxon>
        <taxon>Streptophyta</taxon>
        <taxon>Embryophyta</taxon>
        <taxon>Tracheophyta</taxon>
        <taxon>Spermatophyta</taxon>
        <taxon>Magnoliopsida</taxon>
        <taxon>eudicotyledons</taxon>
        <taxon>Gunneridae</taxon>
        <taxon>Pentapetalae</taxon>
        <taxon>asterids</taxon>
        <taxon>lamiids</taxon>
        <taxon>Solanales</taxon>
        <taxon>Convolvulaceae</taxon>
        <taxon>Cuscuteae</taxon>
        <taxon>Cuscuta</taxon>
        <taxon>Cuscuta subgen. Cuscuta</taxon>
    </lineage>
</organism>
<keyword evidence="3" id="KW-1185">Reference proteome</keyword>
<protein>
    <submittedName>
        <fullName evidence="2">Uncharacterized protein</fullName>
    </submittedName>
</protein>
<gene>
    <name evidence="2" type="ORF">CEURO_LOCUS2868</name>
</gene>
<feature type="region of interest" description="Disordered" evidence="1">
    <location>
        <begin position="35"/>
        <end position="90"/>
    </location>
</feature>
<proteinExistence type="predicted"/>
<comment type="caution">
    <text evidence="2">The sequence shown here is derived from an EMBL/GenBank/DDBJ whole genome shotgun (WGS) entry which is preliminary data.</text>
</comment>
<sequence>MKNFNEEYYLYDDEPSAQSLDYELVEEFCEELENLSSFRTGEPAEEDRADEGSASSSGGEEAGVSRTADGASTSAAIPCPKPVSAVKGVAPPRRVRRPKRGSAFSNLDLTNIYVIRPESNAGEYLVAQMYVGPYGRVRAPRPMDHVLNPPPPPPGYFGVYPMSFAKGLRFPLHPFITEYLDMVGLPPALLTPNSYSLIVGFLLRCA</sequence>
<evidence type="ECO:0000313" key="3">
    <source>
        <dbReference type="Proteomes" id="UP001152484"/>
    </source>
</evidence>
<evidence type="ECO:0000313" key="2">
    <source>
        <dbReference type="EMBL" id="CAH9068579.1"/>
    </source>
</evidence>
<name>A0A9P0YLW3_CUSEU</name>
<reference evidence="2" key="1">
    <citation type="submission" date="2022-07" db="EMBL/GenBank/DDBJ databases">
        <authorList>
            <person name="Macas J."/>
            <person name="Novak P."/>
            <person name="Neumann P."/>
        </authorList>
    </citation>
    <scope>NUCLEOTIDE SEQUENCE</scope>
</reference>
<dbReference type="EMBL" id="CAMAPE010000005">
    <property type="protein sequence ID" value="CAH9068579.1"/>
    <property type="molecule type" value="Genomic_DNA"/>
</dbReference>
<accession>A0A9P0YLW3</accession>
<feature type="non-terminal residue" evidence="2">
    <location>
        <position position="206"/>
    </location>
</feature>
<dbReference type="AlphaFoldDB" id="A0A9P0YLW3"/>
<dbReference type="Proteomes" id="UP001152484">
    <property type="component" value="Unassembled WGS sequence"/>
</dbReference>
<evidence type="ECO:0000256" key="1">
    <source>
        <dbReference type="SAM" id="MobiDB-lite"/>
    </source>
</evidence>